<proteinExistence type="predicted"/>
<evidence type="ECO:0008006" key="3">
    <source>
        <dbReference type="Google" id="ProtNLM"/>
    </source>
</evidence>
<dbReference type="RefSeq" id="WP_050363415.1">
    <property type="nucleotide sequence ID" value="NZ_CP134822.1"/>
</dbReference>
<organism evidence="1 2">
    <name type="scientific">Streptomyces xinghaiensis</name>
    <dbReference type="NCBI Taxonomy" id="1038928"/>
    <lineage>
        <taxon>Bacteria</taxon>
        <taxon>Bacillati</taxon>
        <taxon>Actinomycetota</taxon>
        <taxon>Actinomycetes</taxon>
        <taxon>Kitasatosporales</taxon>
        <taxon>Streptomycetaceae</taxon>
        <taxon>Streptomyces</taxon>
    </lineage>
</organism>
<comment type="caution">
    <text evidence="1">The sequence shown here is derived from an EMBL/GenBank/DDBJ whole genome shotgun (WGS) entry which is preliminary data.</text>
</comment>
<sequence>MPATRLHSTRLLPAQHPSVLRRFLPALALTCLAAGGLAVPAHGTTGAAAPAPGTVALQPAARQAAASFPTWGTRWVVHATPDINSPSVGMINRTSPGQDRITADYQVDTGRRVCEGSACSTFMAHITQPVTGFLTVAAVDIPEDRLPGVPVQSAHQSGSRQQTLQRAAVWLTAKNGRPVPYSQGAHWRGYRQDCSGYASMALGLPTPGETTVGLASRRITRPIPMSELQPGDLVIDARGDRNTRHVVIFEKWNDAAHRSYTAYEQRSPQGTSHRSLTYGLAAGSEYKAYRPLQYGN</sequence>
<reference evidence="1 2" key="1">
    <citation type="journal article" date="2014" name="Genome Announc.">
        <title>Draft Genome Sequence of Streptomyces fradiae ATCC 19609, a Strain Highly Sensitive to Antibiotics.</title>
        <authorList>
            <person name="Bekker O.B."/>
            <person name="Klimina K.M."/>
            <person name="Vatlin A.A."/>
            <person name="Zakharevich N.V."/>
            <person name="Kasianov A.S."/>
            <person name="Danilenko V.N."/>
        </authorList>
    </citation>
    <scope>NUCLEOTIDE SEQUENCE [LARGE SCALE GENOMIC DNA]</scope>
    <source>
        <strain evidence="1 2">ATCC 19609</strain>
    </source>
</reference>
<protein>
    <recommendedName>
        <fullName evidence="3">NlpC/P60 domain-containing protein</fullName>
    </recommendedName>
</protein>
<dbReference type="OrthoDB" id="5620138at2"/>
<dbReference type="SUPFAM" id="SSF54001">
    <property type="entry name" value="Cysteine proteinases"/>
    <property type="match status" value="1"/>
</dbReference>
<dbReference type="Proteomes" id="UP000028058">
    <property type="component" value="Unassembled WGS sequence"/>
</dbReference>
<dbReference type="InterPro" id="IPR038765">
    <property type="entry name" value="Papain-like_cys_pep_sf"/>
</dbReference>
<dbReference type="EMBL" id="JNAD02000015">
    <property type="protein sequence ID" value="RKM92084.1"/>
    <property type="molecule type" value="Genomic_DNA"/>
</dbReference>
<dbReference type="AlphaFoldDB" id="A0A3R7IMR1"/>
<name>A0A3R7IMR1_9ACTN</name>
<gene>
    <name evidence="1" type="ORF">SFRA_026755</name>
</gene>
<dbReference type="Gene3D" id="3.90.1720.10">
    <property type="entry name" value="endopeptidase domain like (from Nostoc punctiforme)"/>
    <property type="match status" value="1"/>
</dbReference>
<keyword evidence="2" id="KW-1185">Reference proteome</keyword>
<evidence type="ECO:0000313" key="1">
    <source>
        <dbReference type="EMBL" id="RKM92084.1"/>
    </source>
</evidence>
<accession>A0A3R7IMR1</accession>
<evidence type="ECO:0000313" key="2">
    <source>
        <dbReference type="Proteomes" id="UP000028058"/>
    </source>
</evidence>